<dbReference type="InterPro" id="IPR005182">
    <property type="entry name" value="YdbS-like_PH"/>
</dbReference>
<gene>
    <name evidence="3" type="ORF">FHX40_1335</name>
</gene>
<comment type="caution">
    <text evidence="3">The sequence shown here is derived from an EMBL/GenBank/DDBJ whole genome shotgun (WGS) entry which is preliminary data.</text>
</comment>
<evidence type="ECO:0000259" key="2">
    <source>
        <dbReference type="Pfam" id="PF03703"/>
    </source>
</evidence>
<protein>
    <recommendedName>
        <fullName evidence="2">YdbS-like PH domain-containing protein</fullName>
    </recommendedName>
</protein>
<dbReference type="EMBL" id="VFPQ01000001">
    <property type="protein sequence ID" value="TQM74654.1"/>
    <property type="molecule type" value="Genomic_DNA"/>
</dbReference>
<keyword evidence="1" id="KW-1133">Transmembrane helix</keyword>
<organism evidence="3 4">
    <name type="scientific">Thermopolyspora flexuosa</name>
    <dbReference type="NCBI Taxonomy" id="103836"/>
    <lineage>
        <taxon>Bacteria</taxon>
        <taxon>Bacillati</taxon>
        <taxon>Actinomycetota</taxon>
        <taxon>Actinomycetes</taxon>
        <taxon>Streptosporangiales</taxon>
        <taxon>Streptosporangiaceae</taxon>
        <taxon>Thermopolyspora</taxon>
    </lineage>
</organism>
<feature type="domain" description="YdbS-like PH" evidence="2">
    <location>
        <begin position="82"/>
        <end position="159"/>
    </location>
</feature>
<dbReference type="PANTHER" id="PTHR34473:SF3">
    <property type="entry name" value="TRANSMEMBRANE PROTEIN-RELATED"/>
    <property type="match status" value="1"/>
</dbReference>
<reference evidence="3 4" key="1">
    <citation type="submission" date="2019-06" db="EMBL/GenBank/DDBJ databases">
        <title>Sequencing the genomes of 1000 actinobacteria strains.</title>
        <authorList>
            <person name="Klenk H.-P."/>
        </authorList>
    </citation>
    <scope>NUCLEOTIDE SEQUENCE [LARGE SCALE GENOMIC DNA]</scope>
    <source>
        <strain evidence="3 4">DSM 43186</strain>
    </source>
</reference>
<feature type="transmembrane region" description="Helical" evidence="1">
    <location>
        <begin position="60"/>
        <end position="79"/>
    </location>
</feature>
<sequence length="171" mass="19395">MTIALRDPEHRISPRAVLLWLVHNVIWAAIQVGAVLFAVSQIDWSGWTWLPGWIQDNIRLLPVIVAAICFPLAFIEAFWRYAVHRWEFTGDVVYARSGWISREWVFVPVSRVQTVDKSQGWLERAFGLATLKIRTASHAGSTSIKGLDFTVAAELAERIAQRAKQVRDDAT</sequence>
<evidence type="ECO:0000256" key="1">
    <source>
        <dbReference type="SAM" id="Phobius"/>
    </source>
</evidence>
<keyword evidence="1" id="KW-0472">Membrane</keyword>
<evidence type="ECO:0000313" key="3">
    <source>
        <dbReference type="EMBL" id="TQM74654.1"/>
    </source>
</evidence>
<keyword evidence="4" id="KW-1185">Reference proteome</keyword>
<dbReference type="Pfam" id="PF03703">
    <property type="entry name" value="bPH_2"/>
    <property type="match status" value="1"/>
</dbReference>
<proteinExistence type="predicted"/>
<feature type="transmembrane region" description="Helical" evidence="1">
    <location>
        <begin position="16"/>
        <end position="40"/>
    </location>
</feature>
<evidence type="ECO:0000313" key="4">
    <source>
        <dbReference type="Proteomes" id="UP000319213"/>
    </source>
</evidence>
<dbReference type="Proteomes" id="UP000319213">
    <property type="component" value="Unassembled WGS sequence"/>
</dbReference>
<dbReference type="PANTHER" id="PTHR34473">
    <property type="entry name" value="UPF0699 TRANSMEMBRANE PROTEIN YDBS"/>
    <property type="match status" value="1"/>
</dbReference>
<dbReference type="RefSeq" id="WP_229788631.1">
    <property type="nucleotide sequence ID" value="NZ_BMPV01000003.1"/>
</dbReference>
<name>A0A543IVP7_9ACTN</name>
<keyword evidence="1" id="KW-0812">Transmembrane</keyword>
<dbReference type="AlphaFoldDB" id="A0A543IVP7"/>
<accession>A0A543IVP7</accession>